<protein>
    <submittedName>
        <fullName evidence="8">EIF-2-alpha kinase activator GCN1 isoform X1</fullName>
    </submittedName>
</protein>
<keyword evidence="2" id="KW-0597">Phosphoprotein</keyword>
<dbReference type="InterPro" id="IPR011989">
    <property type="entry name" value="ARM-like"/>
</dbReference>
<dbReference type="SMART" id="SM01349">
    <property type="entry name" value="TOG"/>
    <property type="match status" value="1"/>
</dbReference>
<evidence type="ECO:0000313" key="8">
    <source>
        <dbReference type="RefSeq" id="XP_018025421.1"/>
    </source>
</evidence>
<dbReference type="SUPFAM" id="SSF48371">
    <property type="entry name" value="ARM repeat"/>
    <property type="match status" value="4"/>
</dbReference>
<dbReference type="InterPro" id="IPR016024">
    <property type="entry name" value="ARM-type_fold"/>
</dbReference>
<evidence type="ECO:0000256" key="1">
    <source>
        <dbReference type="ARBA" id="ARBA00007366"/>
    </source>
</evidence>
<dbReference type="Pfam" id="PF23271">
    <property type="entry name" value="HEAT_GCN1"/>
    <property type="match status" value="2"/>
</dbReference>
<feature type="repeat" description="HEAT" evidence="4">
    <location>
        <begin position="2089"/>
        <end position="2127"/>
    </location>
</feature>
<dbReference type="InterPro" id="IPR021133">
    <property type="entry name" value="HEAT_type_2"/>
</dbReference>
<dbReference type="InterPro" id="IPR034085">
    <property type="entry name" value="TOG"/>
</dbReference>
<feature type="repeat" description="HEAT" evidence="4">
    <location>
        <begin position="1741"/>
        <end position="1779"/>
    </location>
</feature>
<evidence type="ECO:0000259" key="6">
    <source>
        <dbReference type="SMART" id="SM01349"/>
    </source>
</evidence>
<dbReference type="GO" id="GO:0034198">
    <property type="term" value="P:cellular response to amino acid starvation"/>
    <property type="evidence" value="ECO:0007669"/>
    <property type="project" value="TreeGrafter"/>
</dbReference>
<dbReference type="Gene3D" id="1.25.10.10">
    <property type="entry name" value="Leucine-rich Repeat Variant"/>
    <property type="match status" value="7"/>
</dbReference>
<dbReference type="GO" id="GO:0006417">
    <property type="term" value="P:regulation of translation"/>
    <property type="evidence" value="ECO:0007669"/>
    <property type="project" value="TreeGrafter"/>
</dbReference>
<dbReference type="FunFam" id="1.25.10.10:FF:000162">
    <property type="entry name" value="GCN1, eIF2 alpha kinase activator homolog"/>
    <property type="match status" value="1"/>
</dbReference>
<evidence type="ECO:0000256" key="4">
    <source>
        <dbReference type="PROSITE-ProRule" id="PRU00103"/>
    </source>
</evidence>
<dbReference type="Pfam" id="PF24984">
    <property type="entry name" value="HEAT_EF3_GNC1"/>
    <property type="match status" value="1"/>
</dbReference>
<sequence>MSTPVLLTELKLLPDLLKSGKHAVRREGLQLLLKILLNELDLPEKLVKVLAKMSVMGTGVYNDRDLRWLLQQAAAAATSKHSSMPHLTPTFKNMAKAHKNILSITPSLSRHFLTFVEAISSAWTGVIRHNHRVLSATELSSDSGTSIPAPIHIPAEEAQILVRSLCLFFTLTVGSNDKKLIRRATGLMAPLWSSAESLNAFAQELGSEEVSIHNVVTGGHLLKFVREKKLPELDAKVKQQLIQAYIKLFFQTKVKPPSLYLSSCSAFINELSHEDLQSTVVPAVHKSLLRNPEAVLTALAGLASSSVLDLSQYLAELAKLLQAPLHHKEDAVRSDTVTVCGALTRQCCDADAVKVFVGTLFDVYFGSDGKLTVTTHKVSVLQAVEACSGHSVGVASVGPVLESVLSRWLRVVEAESHEGSLLQAMSVLQAWLQPGVPTKHVQLVADNMQKLVNMKTWTTGVRSAFVRCLTRVARSDGAPGLAKKTVPSALKIMEKALTQHTQMPMLVEALTAAGFLLSLSASDCALDAQVSGVFTSALDLSKNYFTGDKFLTAAPAEGLMELCDVIEILLTHHRNRIADFEPVLLRCLCFCLCWRSPDSGTAATDGTTAATSAASAPAVRLKARNVVKKLTSTPAGAKLAADLLIAFAKYLDAVKIESGVAGGGGGPGGGRAEDVLGGGAVHTATAVDCAASVVSPAGVQHFLSCFATSCRNLAMQERLQLALLALPIACSPHVECERRGLWPEFCKVLQVKIPELVQKKCSDLTTLITDGYTATPTNSRVVTELCRLEGATLYPIIINYLSTSLDDPRLLEITDEDLAIYNTPEGKLFHQHLVDDAFELNLDTKHVKKTTKVYTHQEQVMMLEEKKAEIERKRKEGKLELTAKQKEVLRIQTEKEAAVKKRVSAIVKDVPAKISLLYAAIEGDRGTLAPSLVSLIPVLSRHLPSPAVGPSFARIFVMLRNCVFPKDIGAFGELLARTSVRVLGAPALPRDWTGEDLPSAVKRTLTALHAATVPSGSEMMEEEMEDKFFTAPAFVYCFPLLQWLLTHLHEVCEGEDQVNGKAAVPNDDDDDELDMADDEDAIVSEREKVACMALQVVSEHMCMRGSSTPGSTPDLYHPKLLPLKDLLALVIRVIGSNSGRTHSMACGVLCEVCACGSGGAGCHKATSHEIATLLDTLTAPSSSVREAALTGLDVLSGCLPDKSGPERLKVCHRLWVARHDQEEGVKELADKLWAKIKMQVHEDICELVRQDLLQPVAEVRVAAASALASLVADRKHLLKGTISSLINIYKEKTKMTPAKRDQYDRIVEEAIDHWEGRAGVGLALGQLAPVVEEKQVVQLINFFVPEALGDRNREVAGIMLEAATALINSHGKDTVNSLLPIFEKCLKSAPNHASFDTVRQSVIILMGLLAKHLDPTNPKIKPIVAKLVEALSTPSQPVQEAVALCLYPLVPAIRDDCPKLVTKLMTVLLESDKYGERKGAAYGLASLVKGMGILALKQLDIITRLTAAIQDKKNYKLREGSLFGLEQLCIMLGKLFEPYIVHVLPHLLLCFGDTNNHVRLAAKDTAKAVMSKLSAHGVKLVLPSLIAALDEDSWRTKRGSVELLGNMAYCAPKQLSSCLPSVVPRLIEVLSDSHQKVQHAAAQALKLIGSVIKNPEIQAIVPTLLSALKNPGRHTSTCLQTLLHTKFVHFIDAPSLALIMPVVERAFEDRSTETRKMSAQIIGNMYSLTDQKDLTPYLPAIIPGLKASLLDPVPKVRSVSARALGAMVKGMGESSFEELLPWLMQTLTSEASSVDRSGAAQGLAEVVGGLGPEKLHRLMPDIVATAERTDIAPHVKDGYIMMFIYLPSVFQDEFTPYIGQIINPLLNALADETEFVRDTALRAGQRIVTLYSDTAIELLLPELESGLFNDNWRIRFSSIHLLGDLLYRISGVSGKMTTDSAHDDDNFGTEQSHNAIIDKLGEERRNRVLAGLYMSRSDVALLVRQSALHVWKVVVTNTPKTLREILPVLFTLLLGCLGSTSHDKRQVAARTLGELVRKLGERVLPEIIPILEQGLNSDDPDHRQGVCIGLREMMASTSRDMVMCFTNNLVTTVRKALCDPDADVRAAAAQTFDALYGTIGQKALDDTLPPLLKLLKASEGEKSEQAQLEAEYALDGLKQVMAIKSKVVLPYLVPQLIAEPVNTEALSILASVAGDSLTRHLDKILPALVSAVNSQWRDGVSVRPEYEAALTHCHGVVLAVNDPAGVNIIIDELLRSTKNNNVGYARAAVSILVAFCSNTKADYNDHVSHLLRGLLQLFTSNDDATLQAAWAALNAVTKRLDASDQRTLVSDVRQAVKFASSDLKPGQLMPGFCLPKGIQPILPIYREAILNGEPELKEVASNALTEVIQIASSDSLKLSVIHVTGPLIRILGDRFAASVKVAVLNTIGLLLEKTGVMLKPFLPQLQTTFIKAIHDPHRGVRLRSGHALAHLVSIHLKPEPMFVELQSSVKSEEDVSVRETLIFCVRQLFMISGSKVPEAVRKNILSVLLVYLESEHEGTRLVSAGAIAAILPFLSDVDRKSVIVSHCLDCNESKDWTVHHGHITALFSALNLAGDDVFKVVTEQQVVQCISTHLNSDRVPVLQNAAVAVGYLLLHRVTNGLAIPLELLKPFAKLINNPNNDVKQSMCRSVQFLCESLPKKLRDGSQLPLDAAKFLVPALVNGTKEKNQVVKSAAEMALIAMLLMKEGDSGAQKVVSSLEGGVKESLTDCISRNLRRAVYYPVTESEIDCTLLS</sequence>
<dbReference type="Proteomes" id="UP000694843">
    <property type="component" value="Unplaced"/>
</dbReference>
<dbReference type="FunFam" id="1.25.10.10:FF:000096">
    <property type="entry name" value="eIF-2-alpha kinase activator gcn1"/>
    <property type="match status" value="1"/>
</dbReference>
<dbReference type="GO" id="GO:0005829">
    <property type="term" value="C:cytosol"/>
    <property type="evidence" value="ECO:0007669"/>
    <property type="project" value="TreeGrafter"/>
</dbReference>
<dbReference type="OMA" id="FLFTNWL"/>
<dbReference type="GO" id="GO:0016301">
    <property type="term" value="F:kinase activity"/>
    <property type="evidence" value="ECO:0007669"/>
    <property type="project" value="UniProtKB-KW"/>
</dbReference>
<dbReference type="PANTHER" id="PTHR23346">
    <property type="entry name" value="TRANSLATIONAL ACTIVATOR GCN1-RELATED"/>
    <property type="match status" value="1"/>
</dbReference>
<dbReference type="PANTHER" id="PTHR23346:SF7">
    <property type="entry name" value="STALLED RIBOSOME SENSOR GCN1"/>
    <property type="match status" value="1"/>
</dbReference>
<keyword evidence="5" id="KW-0175">Coiled coil</keyword>
<comment type="similarity">
    <text evidence="1">Belongs to the GCN1 family.</text>
</comment>
<name>A0A8B7PJA1_HYAAZ</name>
<keyword evidence="8" id="KW-0418">Kinase</keyword>
<evidence type="ECO:0000256" key="5">
    <source>
        <dbReference type="SAM" id="Coils"/>
    </source>
</evidence>
<dbReference type="GO" id="GO:0000226">
    <property type="term" value="P:microtubule cytoskeleton organization"/>
    <property type="evidence" value="ECO:0007669"/>
    <property type="project" value="UniProtKB-ARBA"/>
</dbReference>
<accession>A0A8B7PJA1</accession>
<dbReference type="PROSITE" id="PS50077">
    <property type="entry name" value="HEAT_REPEAT"/>
    <property type="match status" value="3"/>
</dbReference>
<keyword evidence="7" id="KW-1185">Reference proteome</keyword>
<keyword evidence="3" id="KW-0677">Repeat</keyword>
<feature type="coiled-coil region" evidence="5">
    <location>
        <begin position="853"/>
        <end position="887"/>
    </location>
</feature>
<dbReference type="OrthoDB" id="5148094at2759"/>
<feature type="repeat" description="HEAT" evidence="4">
    <location>
        <begin position="1622"/>
        <end position="1659"/>
    </location>
</feature>
<feature type="domain" description="TOG" evidence="6">
    <location>
        <begin position="1448"/>
        <end position="1681"/>
    </location>
</feature>
<dbReference type="InterPro" id="IPR056810">
    <property type="entry name" value="GNC1-like_N"/>
</dbReference>
<dbReference type="Pfam" id="PF25801">
    <property type="entry name" value="HEAT_GCN1_C_2"/>
    <property type="match status" value="1"/>
</dbReference>
<dbReference type="Pfam" id="PF24987">
    <property type="entry name" value="HEAT_EF3_N"/>
    <property type="match status" value="2"/>
</dbReference>
<dbReference type="FunFam" id="1.25.10.10:FF:000090">
    <property type="entry name" value="eIF-2-alpha kinase activator GCN1"/>
    <property type="match status" value="1"/>
</dbReference>
<proteinExistence type="inferred from homology"/>
<dbReference type="GO" id="GO:0019887">
    <property type="term" value="F:protein kinase regulator activity"/>
    <property type="evidence" value="ECO:0007669"/>
    <property type="project" value="TreeGrafter"/>
</dbReference>
<dbReference type="KEGG" id="hazt:108680999"/>
<evidence type="ECO:0000313" key="7">
    <source>
        <dbReference type="Proteomes" id="UP000694843"/>
    </source>
</evidence>
<gene>
    <name evidence="8" type="primary">LOC108680999</name>
</gene>
<evidence type="ECO:0000256" key="2">
    <source>
        <dbReference type="ARBA" id="ARBA00022553"/>
    </source>
</evidence>
<keyword evidence="8" id="KW-0808">Transferase</keyword>
<reference evidence="8" key="1">
    <citation type="submission" date="2025-08" db="UniProtKB">
        <authorList>
            <consortium name="RefSeq"/>
        </authorList>
    </citation>
    <scope>IDENTIFICATION</scope>
    <source>
        <tissue evidence="8">Whole organism</tissue>
    </source>
</reference>
<evidence type="ECO:0000256" key="3">
    <source>
        <dbReference type="ARBA" id="ARBA00022737"/>
    </source>
</evidence>
<dbReference type="InterPro" id="IPR057546">
    <property type="entry name" value="HEAT_GCN1"/>
</dbReference>
<dbReference type="GeneID" id="108680999"/>
<dbReference type="RefSeq" id="XP_018025421.1">
    <property type="nucleotide sequence ID" value="XM_018169932.2"/>
</dbReference>
<dbReference type="Pfam" id="PF24993">
    <property type="entry name" value="GNC1_N"/>
    <property type="match status" value="1"/>
</dbReference>
<organism evidence="7 8">
    <name type="scientific">Hyalella azteca</name>
    <name type="common">Amphipod</name>
    <dbReference type="NCBI Taxonomy" id="294128"/>
    <lineage>
        <taxon>Eukaryota</taxon>
        <taxon>Metazoa</taxon>
        <taxon>Ecdysozoa</taxon>
        <taxon>Arthropoda</taxon>
        <taxon>Crustacea</taxon>
        <taxon>Multicrustacea</taxon>
        <taxon>Malacostraca</taxon>
        <taxon>Eumalacostraca</taxon>
        <taxon>Peracarida</taxon>
        <taxon>Amphipoda</taxon>
        <taxon>Senticaudata</taxon>
        <taxon>Talitrida</taxon>
        <taxon>Talitroidea</taxon>
        <taxon>Hyalellidae</taxon>
        <taxon>Hyalella</taxon>
    </lineage>
</organism>